<dbReference type="STRING" id="1581557.BN1208_0944"/>
<organism evidence="2 3">
    <name type="scientific">Candidatus Methylopumilus planktonicus</name>
    <dbReference type="NCBI Taxonomy" id="1581557"/>
    <lineage>
        <taxon>Bacteria</taxon>
        <taxon>Pseudomonadati</taxon>
        <taxon>Pseudomonadota</taxon>
        <taxon>Betaproteobacteria</taxon>
        <taxon>Nitrosomonadales</taxon>
        <taxon>Methylophilaceae</taxon>
        <taxon>Candidatus Methylopumilus</taxon>
    </lineage>
</organism>
<reference evidence="3" key="1">
    <citation type="submission" date="2014-12" db="EMBL/GenBank/DDBJ databases">
        <authorList>
            <person name="Salcher M.M."/>
        </authorList>
    </citation>
    <scope>NUCLEOTIDE SEQUENCE [LARGE SCALE GENOMIC DNA]</scope>
    <source>
        <strain evidence="3">MMS-10A-171</strain>
    </source>
</reference>
<dbReference type="EMBL" id="LN827929">
    <property type="protein sequence ID" value="CEZ19828.1"/>
    <property type="molecule type" value="Genomic_DNA"/>
</dbReference>
<sequence>MSRAFVKENDLEHAGIDIPERPISDEPNYVTPNGLKLLNAQIDALEIEREELKNKKDDPIAKQKIAIVERDMRYYAARIESAILTAPKEEDHSMVLFGAKVTVEDEDGELSTYEIVGEDEADIHKGKVSYLSPLAEALIGAKLNDEVTWEKPMGDTYLMIQKIEY</sequence>
<dbReference type="InterPro" id="IPR001437">
    <property type="entry name" value="Tscrpt_elong_fac_GreA/B_C"/>
</dbReference>
<dbReference type="PIRSF" id="PIRSF006092">
    <property type="entry name" value="GreA_GreB"/>
    <property type="match status" value="1"/>
</dbReference>
<dbReference type="GO" id="GO:0032784">
    <property type="term" value="P:regulation of DNA-templated transcription elongation"/>
    <property type="evidence" value="ECO:0007669"/>
    <property type="project" value="InterPro"/>
</dbReference>
<keyword evidence="3" id="KW-1185">Reference proteome</keyword>
<dbReference type="RefSeq" id="WP_046488357.1">
    <property type="nucleotide sequence ID" value="NZ_LN827929.1"/>
</dbReference>
<evidence type="ECO:0000313" key="2">
    <source>
        <dbReference type="EMBL" id="CEZ19828.1"/>
    </source>
</evidence>
<evidence type="ECO:0000259" key="1">
    <source>
        <dbReference type="Pfam" id="PF01272"/>
    </source>
</evidence>
<dbReference type="InterPro" id="IPR023459">
    <property type="entry name" value="Tscrpt_elong_fac_GreA/B_fam"/>
</dbReference>
<protein>
    <submittedName>
        <fullName evidence="2">GreA/GreB family elongation factor</fullName>
    </submittedName>
</protein>
<dbReference type="GO" id="GO:0006354">
    <property type="term" value="P:DNA-templated transcription elongation"/>
    <property type="evidence" value="ECO:0007669"/>
    <property type="project" value="TreeGrafter"/>
</dbReference>
<dbReference type="PANTHER" id="PTHR30437">
    <property type="entry name" value="TRANSCRIPTION ELONGATION FACTOR GREA"/>
    <property type="match status" value="1"/>
</dbReference>
<keyword evidence="2" id="KW-0251">Elongation factor</keyword>
<dbReference type="InterPro" id="IPR018151">
    <property type="entry name" value="TF_GreA/GreB_CS"/>
</dbReference>
<dbReference type="GO" id="GO:0070063">
    <property type="term" value="F:RNA polymerase binding"/>
    <property type="evidence" value="ECO:0007669"/>
    <property type="project" value="InterPro"/>
</dbReference>
<dbReference type="KEGG" id="mbat:BN1208_0944"/>
<dbReference type="OrthoDB" id="8537952at2"/>
<dbReference type="AlphaFoldDB" id="A0A0D6EX53"/>
<keyword evidence="2" id="KW-0648">Protein biosynthesis</keyword>
<dbReference type="HOGENOM" id="CLU_101379_3_1_4"/>
<evidence type="ECO:0000313" key="3">
    <source>
        <dbReference type="Proteomes" id="UP000064007"/>
    </source>
</evidence>
<dbReference type="Proteomes" id="UP000064007">
    <property type="component" value="Chromosome 1"/>
</dbReference>
<dbReference type="Gene3D" id="3.10.50.30">
    <property type="entry name" value="Transcription elongation factor, GreA/GreB, C-terminal domain"/>
    <property type="match status" value="1"/>
</dbReference>
<dbReference type="PANTHER" id="PTHR30437:SF6">
    <property type="entry name" value="TRANSCRIPTION ELONGATION FACTOR GREB"/>
    <property type="match status" value="1"/>
</dbReference>
<dbReference type="SUPFAM" id="SSF54534">
    <property type="entry name" value="FKBP-like"/>
    <property type="match status" value="1"/>
</dbReference>
<dbReference type="PROSITE" id="PS00830">
    <property type="entry name" value="GREAB_2"/>
    <property type="match status" value="1"/>
</dbReference>
<dbReference type="GO" id="GO:0003746">
    <property type="term" value="F:translation elongation factor activity"/>
    <property type="evidence" value="ECO:0007669"/>
    <property type="project" value="UniProtKB-KW"/>
</dbReference>
<proteinExistence type="predicted"/>
<feature type="domain" description="Transcription elongation factor GreA/GreB C-terminal" evidence="1">
    <location>
        <begin position="92"/>
        <end position="165"/>
    </location>
</feature>
<dbReference type="FunFam" id="3.10.50.30:FF:000001">
    <property type="entry name" value="Transcription elongation factor GreA"/>
    <property type="match status" value="1"/>
</dbReference>
<accession>A0A0D6EX53</accession>
<name>A0A0D6EX53_9PROT</name>
<gene>
    <name evidence="2" type="ORF">BN1208_0944</name>
</gene>
<dbReference type="GO" id="GO:0003677">
    <property type="term" value="F:DNA binding"/>
    <property type="evidence" value="ECO:0007669"/>
    <property type="project" value="InterPro"/>
</dbReference>
<dbReference type="InterPro" id="IPR036953">
    <property type="entry name" value="GreA/GreB_C_sf"/>
</dbReference>
<dbReference type="Pfam" id="PF01272">
    <property type="entry name" value="GreA_GreB"/>
    <property type="match status" value="1"/>
</dbReference>